<comment type="caution">
    <text evidence="2">The sequence shown here is derived from an EMBL/GenBank/DDBJ whole genome shotgun (WGS) entry which is preliminary data.</text>
</comment>
<evidence type="ECO:0000313" key="3">
    <source>
        <dbReference type="Proteomes" id="UP000037696"/>
    </source>
</evidence>
<sequence length="172" mass="19600">MPILRSKRARRGKSAPETSKSPVQDASRFIASPPKNAKEKEEFTRALETGLFQDELDLLGREGGHRRQDTPRRTRESTSFPSPFEATEVKATQQRFRLSTTTMLGGRQFVKVYVDDIITRSYTFTLHLHHLRQLFTTLRLNTVTLNPKKSFLGFPDVRLLGQHVDGFGLATL</sequence>
<dbReference type="OrthoDB" id="4364490at2759"/>
<dbReference type="EMBL" id="LHQQ01000028">
    <property type="protein sequence ID" value="KOS46528.1"/>
    <property type="molecule type" value="Genomic_DNA"/>
</dbReference>
<gene>
    <name evidence="2" type="ORF">ACN38_g2555</name>
</gene>
<dbReference type="Gene3D" id="3.30.70.270">
    <property type="match status" value="1"/>
</dbReference>
<keyword evidence="3" id="KW-1185">Reference proteome</keyword>
<feature type="region of interest" description="Disordered" evidence="1">
    <location>
        <begin position="1"/>
        <end position="41"/>
    </location>
</feature>
<dbReference type="SUPFAM" id="SSF56672">
    <property type="entry name" value="DNA/RNA polymerases"/>
    <property type="match status" value="1"/>
</dbReference>
<organism evidence="2 3">
    <name type="scientific">Penicillium nordicum</name>
    <dbReference type="NCBI Taxonomy" id="229535"/>
    <lineage>
        <taxon>Eukaryota</taxon>
        <taxon>Fungi</taxon>
        <taxon>Dikarya</taxon>
        <taxon>Ascomycota</taxon>
        <taxon>Pezizomycotina</taxon>
        <taxon>Eurotiomycetes</taxon>
        <taxon>Eurotiomycetidae</taxon>
        <taxon>Eurotiales</taxon>
        <taxon>Aspergillaceae</taxon>
        <taxon>Penicillium</taxon>
    </lineage>
</organism>
<dbReference type="InterPro" id="IPR043502">
    <property type="entry name" value="DNA/RNA_pol_sf"/>
</dbReference>
<feature type="compositionally biased region" description="Basic and acidic residues" evidence="1">
    <location>
        <begin position="58"/>
        <end position="76"/>
    </location>
</feature>
<dbReference type="STRING" id="229535.A0A0M8P753"/>
<protein>
    <submittedName>
        <fullName evidence="2">Uncharacterized protein</fullName>
    </submittedName>
</protein>
<dbReference type="AlphaFoldDB" id="A0A0M8P753"/>
<feature type="region of interest" description="Disordered" evidence="1">
    <location>
        <begin position="58"/>
        <end position="82"/>
    </location>
</feature>
<evidence type="ECO:0000256" key="1">
    <source>
        <dbReference type="SAM" id="MobiDB-lite"/>
    </source>
</evidence>
<dbReference type="InterPro" id="IPR043128">
    <property type="entry name" value="Rev_trsase/Diguanyl_cyclase"/>
</dbReference>
<reference evidence="2 3" key="1">
    <citation type="submission" date="2015-08" db="EMBL/GenBank/DDBJ databases">
        <title>Genome sequencing of Penicillium nordicum.</title>
        <authorList>
            <person name="Nguyen H.D."/>
            <person name="Seifert K.A."/>
        </authorList>
    </citation>
    <scope>NUCLEOTIDE SEQUENCE [LARGE SCALE GENOMIC DNA]</scope>
    <source>
        <strain evidence="2 3">DAOMC 185683</strain>
    </source>
</reference>
<feature type="compositionally biased region" description="Basic residues" evidence="1">
    <location>
        <begin position="1"/>
        <end position="13"/>
    </location>
</feature>
<dbReference type="Proteomes" id="UP000037696">
    <property type="component" value="Unassembled WGS sequence"/>
</dbReference>
<accession>A0A0M8P753</accession>
<proteinExistence type="predicted"/>
<evidence type="ECO:0000313" key="2">
    <source>
        <dbReference type="EMBL" id="KOS46528.1"/>
    </source>
</evidence>
<name>A0A0M8P753_9EURO</name>